<evidence type="ECO:0000313" key="2">
    <source>
        <dbReference type="EnsemblMetazoa" id="G9024.1:cds"/>
    </source>
</evidence>
<dbReference type="AlphaFoldDB" id="A0A8W8P1G8"/>
<name>A0A8W8P1G8_MAGGI</name>
<dbReference type="EnsemblMetazoa" id="G9024.1">
    <property type="protein sequence ID" value="G9024.1:cds"/>
    <property type="gene ID" value="G9024"/>
</dbReference>
<protein>
    <submittedName>
        <fullName evidence="2">Uncharacterized protein</fullName>
    </submittedName>
</protein>
<sequence length="148" mass="16349">MQTTLSVILSVALLGLACEGISYTGDYYPKGRNYYPTQTHNGGSYGPYYPSRGYQQHGGDLNLPPYCYSIACYVPACQVTSCRRYPQARCVGFCNECEARFFIGRVNVTPYCGGSTLPGKHHKNYQGISSVDSRQSTLFRNAHSTSDV</sequence>
<organism evidence="2 3">
    <name type="scientific">Magallana gigas</name>
    <name type="common">Pacific oyster</name>
    <name type="synonym">Crassostrea gigas</name>
    <dbReference type="NCBI Taxonomy" id="29159"/>
    <lineage>
        <taxon>Eukaryota</taxon>
        <taxon>Metazoa</taxon>
        <taxon>Spiralia</taxon>
        <taxon>Lophotrochozoa</taxon>
        <taxon>Mollusca</taxon>
        <taxon>Bivalvia</taxon>
        <taxon>Autobranchia</taxon>
        <taxon>Pteriomorphia</taxon>
        <taxon>Ostreida</taxon>
        <taxon>Ostreoidea</taxon>
        <taxon>Ostreidae</taxon>
        <taxon>Magallana</taxon>
    </lineage>
</organism>
<accession>A0A8W8P1G8</accession>
<keyword evidence="1" id="KW-0732">Signal</keyword>
<keyword evidence="3" id="KW-1185">Reference proteome</keyword>
<dbReference type="Proteomes" id="UP000005408">
    <property type="component" value="Unassembled WGS sequence"/>
</dbReference>
<feature type="chain" id="PRO_5036486615" evidence="1">
    <location>
        <begin position="18"/>
        <end position="148"/>
    </location>
</feature>
<feature type="signal peptide" evidence="1">
    <location>
        <begin position="1"/>
        <end position="17"/>
    </location>
</feature>
<evidence type="ECO:0000256" key="1">
    <source>
        <dbReference type="SAM" id="SignalP"/>
    </source>
</evidence>
<proteinExistence type="predicted"/>
<reference evidence="2" key="1">
    <citation type="submission" date="2022-08" db="UniProtKB">
        <authorList>
            <consortium name="EnsemblMetazoa"/>
        </authorList>
    </citation>
    <scope>IDENTIFICATION</scope>
    <source>
        <strain evidence="2">05x7-T-G4-1.051#20</strain>
    </source>
</reference>
<evidence type="ECO:0000313" key="3">
    <source>
        <dbReference type="Proteomes" id="UP000005408"/>
    </source>
</evidence>